<feature type="compositionally biased region" description="Polar residues" evidence="1">
    <location>
        <begin position="10"/>
        <end position="19"/>
    </location>
</feature>
<reference evidence="2 3" key="1">
    <citation type="submission" date="2024-08" db="EMBL/GenBank/DDBJ databases">
        <title>The draft genome of Apodemus speciosus.</title>
        <authorList>
            <person name="Nabeshima K."/>
            <person name="Suzuki S."/>
            <person name="Onuma M."/>
        </authorList>
    </citation>
    <scope>NUCLEOTIDE SEQUENCE [LARGE SCALE GENOMIC DNA]</scope>
    <source>
        <strain evidence="2">IB14-021</strain>
    </source>
</reference>
<dbReference type="Gene3D" id="3.30.450.40">
    <property type="match status" value="1"/>
</dbReference>
<sequence>MYHSEEPSALESSSNTSHNMGEISQDAVERYLEKNPCFAKEYFDKKLRVEALGVIFKNSHPGVQAGMSLPEMTQVEESAVCLELLQYMQDEAGSGEQVAHRALQRLAQLLQADCCSMFSCRARNGIPEVASRLLNVTPTSKLEDNLVAPDREVVFPLELG</sequence>
<accession>A0ABQ0FT28</accession>
<evidence type="ECO:0000256" key="1">
    <source>
        <dbReference type="SAM" id="MobiDB-lite"/>
    </source>
</evidence>
<feature type="region of interest" description="Disordered" evidence="1">
    <location>
        <begin position="1"/>
        <end position="20"/>
    </location>
</feature>
<evidence type="ECO:0000313" key="2">
    <source>
        <dbReference type="EMBL" id="GAB1302375.1"/>
    </source>
</evidence>
<dbReference type="InterPro" id="IPR029016">
    <property type="entry name" value="GAF-like_dom_sf"/>
</dbReference>
<keyword evidence="3" id="KW-1185">Reference proteome</keyword>
<name>A0ABQ0FT28_APOSI</name>
<dbReference type="Proteomes" id="UP001623349">
    <property type="component" value="Unassembled WGS sequence"/>
</dbReference>
<protein>
    <submittedName>
        <fullName evidence="2">Cone cGMP-specific 3',5'-cyclic phosphodiesterase subunit alpha</fullName>
    </submittedName>
</protein>
<dbReference type="EMBL" id="BAAFST010000019">
    <property type="protein sequence ID" value="GAB1302375.1"/>
    <property type="molecule type" value="Genomic_DNA"/>
</dbReference>
<comment type="caution">
    <text evidence="2">The sequence shown here is derived from an EMBL/GenBank/DDBJ whole genome shotgun (WGS) entry which is preliminary data.</text>
</comment>
<evidence type="ECO:0000313" key="3">
    <source>
        <dbReference type="Proteomes" id="UP001623349"/>
    </source>
</evidence>
<organism evidence="2 3">
    <name type="scientific">Apodemus speciosus</name>
    <name type="common">Large Japanese field mouse</name>
    <dbReference type="NCBI Taxonomy" id="105296"/>
    <lineage>
        <taxon>Eukaryota</taxon>
        <taxon>Metazoa</taxon>
        <taxon>Chordata</taxon>
        <taxon>Craniata</taxon>
        <taxon>Vertebrata</taxon>
        <taxon>Euteleostomi</taxon>
        <taxon>Mammalia</taxon>
        <taxon>Eutheria</taxon>
        <taxon>Euarchontoglires</taxon>
        <taxon>Glires</taxon>
        <taxon>Rodentia</taxon>
        <taxon>Myomorpha</taxon>
        <taxon>Muroidea</taxon>
        <taxon>Muridae</taxon>
        <taxon>Murinae</taxon>
        <taxon>Apodemus</taxon>
    </lineage>
</organism>
<gene>
    <name evidence="2" type="ORF">APTSU1_001761400</name>
</gene>
<proteinExistence type="predicted"/>